<gene>
    <name evidence="1" type="ORF">SP076_00090</name>
</gene>
<sequence length="110" mass="12213">MSKPEIEIEKIDALRNAFNAMFVSHQQISVGDIVILHPANPGFFKFPKEDRPGIVTEFLPKALRGYELANDMSPGSPAAAMLYDCVIHIVDEDGDVVPFLMDSRRLLKVG</sequence>
<evidence type="ECO:0000313" key="2">
    <source>
        <dbReference type="Proteomes" id="UP000014996"/>
    </source>
</evidence>
<dbReference type="KEGG" id="vg:16254530"/>
<dbReference type="Proteomes" id="UP000014996">
    <property type="component" value="Segment"/>
</dbReference>
<proteinExistence type="predicted"/>
<dbReference type="OrthoDB" id="25116at10239"/>
<reference evidence="1 2" key="1">
    <citation type="journal article" date="2013" name="BMC Genomics">
        <title>Genomic characterization provides new insight into Salmonella phage diversity.</title>
        <authorList>
            <person name="Moreno Switt A.I."/>
            <person name="Orsi R.H."/>
            <person name="den Bakker H.C."/>
            <person name="Vongkamjan K."/>
            <person name="Altier C."/>
            <person name="Wiedmann M."/>
        </authorList>
    </citation>
    <scope>NUCLEOTIDE SEQUENCE [LARGE SCALE GENOMIC DNA]</scope>
</reference>
<name>S4TNT7_9CAUD</name>
<keyword evidence="2" id="KW-1185">Reference proteome</keyword>
<evidence type="ECO:0000313" key="1">
    <source>
        <dbReference type="EMBL" id="AGF88349.1"/>
    </source>
</evidence>
<dbReference type="GeneID" id="16254530"/>
<dbReference type="EMBL" id="KC139520">
    <property type="protein sequence ID" value="AGF88349.1"/>
    <property type="molecule type" value="Genomic_DNA"/>
</dbReference>
<accession>S4TNT7</accession>
<dbReference type="RefSeq" id="YP_008240167.1">
    <property type="nucleotide sequence ID" value="NC_021782.1"/>
</dbReference>
<protein>
    <submittedName>
        <fullName evidence="1">Uncharacterized protein</fullName>
    </submittedName>
</protein>
<organism evidence="1 2">
    <name type="scientific">Salmonella phage FSL SP-076</name>
    <dbReference type="NCBI Taxonomy" id="1173762"/>
    <lineage>
        <taxon>Viruses</taxon>
        <taxon>Duplodnaviria</taxon>
        <taxon>Heunggongvirae</taxon>
        <taxon>Uroviricota</taxon>
        <taxon>Caudoviricetes</taxon>
        <taxon>Schitoviridae</taxon>
        <taxon>Humphriesvirinae</taxon>
        <taxon>Ithacavirus</taxon>
        <taxon>Ithacavirus SP076</taxon>
    </lineage>
</organism>